<dbReference type="NCBIfam" id="TIGR00125">
    <property type="entry name" value="cyt_tran_rel"/>
    <property type="match status" value="1"/>
</dbReference>
<comment type="caution">
    <text evidence="9">The sequence shown here is derived from an EMBL/GenBank/DDBJ whole genome shotgun (WGS) entry which is preliminary data.</text>
</comment>
<gene>
    <name evidence="9" type="ORF">A2750_02065</name>
</gene>
<dbReference type="GO" id="GO:0033786">
    <property type="term" value="F:heptose-1-phosphate adenylyltransferase activity"/>
    <property type="evidence" value="ECO:0007669"/>
    <property type="project" value="TreeGrafter"/>
</dbReference>
<reference evidence="9 10" key="1">
    <citation type="journal article" date="2016" name="Nat. Commun.">
        <title>Thousands of microbial genomes shed light on interconnected biogeochemical processes in an aquifer system.</title>
        <authorList>
            <person name="Anantharaman K."/>
            <person name="Brown C.T."/>
            <person name="Hug L.A."/>
            <person name="Sharon I."/>
            <person name="Castelle C.J."/>
            <person name="Probst A.J."/>
            <person name="Thomas B.C."/>
            <person name="Singh A."/>
            <person name="Wilkins M.J."/>
            <person name="Karaoz U."/>
            <person name="Brodie E.L."/>
            <person name="Williams K.H."/>
            <person name="Hubbard S.S."/>
            <person name="Banfield J.F."/>
        </authorList>
    </citation>
    <scope>NUCLEOTIDE SEQUENCE [LARGE SCALE GENOMIC DNA]</scope>
</reference>
<evidence type="ECO:0000256" key="2">
    <source>
        <dbReference type="ARBA" id="ARBA00003753"/>
    </source>
</evidence>
<protein>
    <submittedName>
        <fullName evidence="9">Uncharacterized protein</fullName>
    </submittedName>
</protein>
<feature type="domain" description="Cytidyltransferase-like" evidence="8">
    <location>
        <begin position="380"/>
        <end position="472"/>
    </location>
</feature>
<evidence type="ECO:0000256" key="1">
    <source>
        <dbReference type="ARBA" id="ARBA00002319"/>
    </source>
</evidence>
<comment type="function">
    <text evidence="2">Catalyzes the ADP transfer from ATP to D-glycero-beta-D-manno-heptose 1-phosphate, yielding ADP-D-glycero-beta-D-manno-heptose.</text>
</comment>
<dbReference type="Gene3D" id="3.40.50.620">
    <property type="entry name" value="HUPs"/>
    <property type="match status" value="1"/>
</dbReference>
<dbReference type="Gene3D" id="3.40.1190.20">
    <property type="match status" value="1"/>
</dbReference>
<name>A0A1F8F496_9BACT</name>
<dbReference type="SUPFAM" id="SSF53613">
    <property type="entry name" value="Ribokinase-like"/>
    <property type="match status" value="1"/>
</dbReference>
<accession>A0A1F8F496</accession>
<dbReference type="InterPro" id="IPR004821">
    <property type="entry name" value="Cyt_trans-like"/>
</dbReference>
<keyword evidence="5" id="KW-0511">Multifunctional enzyme</keyword>
<dbReference type="Pfam" id="PF00294">
    <property type="entry name" value="PfkB"/>
    <property type="match status" value="1"/>
</dbReference>
<dbReference type="GO" id="GO:0005829">
    <property type="term" value="C:cytosol"/>
    <property type="evidence" value="ECO:0007669"/>
    <property type="project" value="TreeGrafter"/>
</dbReference>
<dbReference type="Pfam" id="PF01467">
    <property type="entry name" value="CTP_transf_like"/>
    <property type="match status" value="1"/>
</dbReference>
<dbReference type="AlphaFoldDB" id="A0A1F8F496"/>
<keyword evidence="6" id="KW-0119">Carbohydrate metabolism</keyword>
<dbReference type="EMBL" id="MGJL01000014">
    <property type="protein sequence ID" value="OGN07953.1"/>
    <property type="molecule type" value="Genomic_DNA"/>
</dbReference>
<dbReference type="InterPro" id="IPR029056">
    <property type="entry name" value="Ribokinase-like"/>
</dbReference>
<evidence type="ECO:0000256" key="4">
    <source>
        <dbReference type="ARBA" id="ARBA00022777"/>
    </source>
</evidence>
<comment type="function">
    <text evidence="1">Catalyzes the phosphorylation of D-glycero-D-manno-heptose 7-phosphate at the C-1 position to selectively form D-glycero-beta-D-manno-heptose-1,7-bisphosphate.</text>
</comment>
<evidence type="ECO:0000259" key="8">
    <source>
        <dbReference type="Pfam" id="PF01467"/>
    </source>
</evidence>
<evidence type="ECO:0000313" key="10">
    <source>
        <dbReference type="Proteomes" id="UP000178023"/>
    </source>
</evidence>
<dbReference type="InterPro" id="IPR011913">
    <property type="entry name" value="RfaE_dom_I"/>
</dbReference>
<evidence type="ECO:0000313" key="9">
    <source>
        <dbReference type="EMBL" id="OGN07953.1"/>
    </source>
</evidence>
<dbReference type="GO" id="GO:0016773">
    <property type="term" value="F:phosphotransferase activity, alcohol group as acceptor"/>
    <property type="evidence" value="ECO:0007669"/>
    <property type="project" value="InterPro"/>
</dbReference>
<feature type="non-terminal residue" evidence="9">
    <location>
        <position position="495"/>
    </location>
</feature>
<dbReference type="GO" id="GO:0033785">
    <property type="term" value="F:heptose 7-phosphate kinase activity"/>
    <property type="evidence" value="ECO:0007669"/>
    <property type="project" value="TreeGrafter"/>
</dbReference>
<evidence type="ECO:0000256" key="3">
    <source>
        <dbReference type="ARBA" id="ARBA00022679"/>
    </source>
</evidence>
<dbReference type="SUPFAM" id="SSF52374">
    <property type="entry name" value="Nucleotidylyl transferase"/>
    <property type="match status" value="1"/>
</dbReference>
<dbReference type="CDD" id="cd01172">
    <property type="entry name" value="RfaE_like"/>
    <property type="match status" value="1"/>
</dbReference>
<feature type="domain" description="Carbohydrate kinase PfkB" evidence="7">
    <location>
        <begin position="25"/>
        <end position="335"/>
    </location>
</feature>
<organism evidence="9 10">
    <name type="scientific">Candidatus Yanofskybacteria bacterium RIFCSPHIGHO2_01_FULL_45_42</name>
    <dbReference type="NCBI Taxonomy" id="1802671"/>
    <lineage>
        <taxon>Bacteria</taxon>
        <taxon>Candidatus Yanofskyibacteriota</taxon>
    </lineage>
</organism>
<evidence type="ECO:0000256" key="6">
    <source>
        <dbReference type="ARBA" id="ARBA00023277"/>
    </source>
</evidence>
<dbReference type="InterPro" id="IPR014729">
    <property type="entry name" value="Rossmann-like_a/b/a_fold"/>
</dbReference>
<evidence type="ECO:0000256" key="5">
    <source>
        <dbReference type="ARBA" id="ARBA00023268"/>
    </source>
</evidence>
<proteinExistence type="predicted"/>
<dbReference type="InterPro" id="IPR011611">
    <property type="entry name" value="PfkB_dom"/>
</dbReference>
<keyword evidence="3" id="KW-0808">Transferase</keyword>
<dbReference type="PANTHER" id="PTHR46969">
    <property type="entry name" value="BIFUNCTIONAL PROTEIN HLDE"/>
    <property type="match status" value="1"/>
</dbReference>
<keyword evidence="4" id="KW-0418">Kinase</keyword>
<sequence>MDQKDQKLERKQAEAILSQFPHKRVLVVGDFYVDEYITGQTEKFSPEAPVPRVIIKERTYTPGCAGNVACNLRSLGAQVAVLGVLGDDQYAKILLQQFQEKGIDTKSMLIKKERVTGTFSRLLLQGQGNVKQHVVRLDTENTFTINQEIITELKQYIAQAIPLVDIIFVADYDEADGKGIVKKEILDYLVQKAKQHKKFTIGISRENIKDFAQVDLVICNEKEAEIATGKKIRNDDELVRLGSELRKQLNNKITIISRGKEGIHVFTEQDSEQESEKKSFHLPSYAKKIADVCGAGDTLTTAFALAINSGATPRQGAEIASHAAAVSIAKPGTATVTTGEILEAMFQHHKPRAHEKIKTWDELKVIIQEHHQKNKKTVFTNGYFDIIHSGHIQFLQEAKKVGGEDALFIVALNTDRSVKENKGPGNPILSQDDRAKVMAALECVDYVTFFDELSPIRILKELKPSILVKGGNFDPEHIVGKDVVTSYRGEVKVIP</sequence>
<dbReference type="Proteomes" id="UP000178023">
    <property type="component" value="Unassembled WGS sequence"/>
</dbReference>
<evidence type="ECO:0000259" key="7">
    <source>
        <dbReference type="Pfam" id="PF00294"/>
    </source>
</evidence>
<dbReference type="PANTHER" id="PTHR46969:SF1">
    <property type="entry name" value="BIFUNCTIONAL PROTEIN HLDE"/>
    <property type="match status" value="1"/>
</dbReference>